<comment type="caution">
    <text evidence="2">The sequence shown here is derived from an EMBL/GenBank/DDBJ whole genome shotgun (WGS) entry which is preliminary data.</text>
</comment>
<dbReference type="EMBL" id="JACIVC010000061">
    <property type="protein sequence ID" value="MBB1070039.1"/>
    <property type="molecule type" value="Genomic_DNA"/>
</dbReference>
<keyword evidence="3" id="KW-1185">Reference proteome</keyword>
<dbReference type="AlphaFoldDB" id="A0A7W3TSI7"/>
<dbReference type="Proteomes" id="UP000518316">
    <property type="component" value="Unassembled WGS sequence"/>
</dbReference>
<name>A0A7W3TSI7_9LACO</name>
<protein>
    <submittedName>
        <fullName evidence="2">Uncharacterized protein</fullName>
    </submittedName>
</protein>
<dbReference type="RefSeq" id="WP_182598538.1">
    <property type="nucleotide sequence ID" value="NZ_JACIVC010000061.1"/>
</dbReference>
<accession>A0A7W3TSI7</accession>
<gene>
    <name evidence="2" type="ORF">H5S40_07730</name>
</gene>
<evidence type="ECO:0000313" key="2">
    <source>
        <dbReference type="EMBL" id="MBB1070039.1"/>
    </source>
</evidence>
<proteinExistence type="predicted"/>
<keyword evidence="1" id="KW-0472">Membrane</keyword>
<evidence type="ECO:0000313" key="3">
    <source>
        <dbReference type="Proteomes" id="UP000518316"/>
    </source>
</evidence>
<sequence length="193" mass="22197">MNKEIKHLLLISVTLFLIFIFIFNIYTYHATNFVPQASKASQIINRTRLRSPNINRPSEKWTYPNVNNSHIELIALKKPQQVLVINSNSHRVIYIVHAQINLPAQKSHLHILHARGQQIYHINGSRQAVSKNWLGISNGNYIETPVTDMNSHHVSHNLRKVPRVENTIQVSHADAKWLQALPENTPLLVKEGY</sequence>
<feature type="transmembrane region" description="Helical" evidence="1">
    <location>
        <begin position="7"/>
        <end position="26"/>
    </location>
</feature>
<reference evidence="2 3" key="1">
    <citation type="submission" date="2020-07" db="EMBL/GenBank/DDBJ databases">
        <title>Description of Limosilactobacillus balticus sp. nov., Limosilactobacillus agrestis sp. nov., Limosilactobacillus albertensis sp. nov., Limosilactobacillus rudii sp. nov., Limosilactobacillus fastidiosus sp. nov., five novel Limosilactobacillus species isolated from the vertebrate gastrointestinal tract, and proposal of 6 subspecies of Limosilactobacillus reuteri adapted to the gastrointestinal tract of specific vertebrate hosts.</title>
        <authorList>
            <person name="Li F."/>
            <person name="Cheng C."/>
            <person name="Zheng J."/>
            <person name="Quevedo R.M."/>
            <person name="Li J."/>
            <person name="Roos S."/>
            <person name="Gaenzle M.G."/>
            <person name="Walter J."/>
        </authorList>
    </citation>
    <scope>NUCLEOTIDE SEQUENCE [LARGE SCALE GENOMIC DNA]</scope>
    <source>
        <strain evidence="2 3">RRLNB_1_1</strain>
    </source>
</reference>
<evidence type="ECO:0000256" key="1">
    <source>
        <dbReference type="SAM" id="Phobius"/>
    </source>
</evidence>
<organism evidence="2 3">
    <name type="scientific">Limosilactobacillus albertensis</name>
    <dbReference type="NCBI Taxonomy" id="2759752"/>
    <lineage>
        <taxon>Bacteria</taxon>
        <taxon>Bacillati</taxon>
        <taxon>Bacillota</taxon>
        <taxon>Bacilli</taxon>
        <taxon>Lactobacillales</taxon>
        <taxon>Lactobacillaceae</taxon>
        <taxon>Limosilactobacillus</taxon>
    </lineage>
</organism>
<keyword evidence="1" id="KW-1133">Transmembrane helix</keyword>
<keyword evidence="1" id="KW-0812">Transmembrane</keyword>